<dbReference type="GO" id="GO:0005886">
    <property type="term" value="C:plasma membrane"/>
    <property type="evidence" value="ECO:0007669"/>
    <property type="project" value="TreeGrafter"/>
</dbReference>
<evidence type="ECO:0000259" key="12">
    <source>
        <dbReference type="Pfam" id="PF03717"/>
    </source>
</evidence>
<dbReference type="InterPro" id="IPR036138">
    <property type="entry name" value="PBP_dimer_sf"/>
</dbReference>
<keyword evidence="7" id="KW-0472">Membrane</keyword>
<dbReference type="GO" id="GO:0008658">
    <property type="term" value="F:penicillin binding"/>
    <property type="evidence" value="ECO:0007669"/>
    <property type="project" value="InterPro"/>
</dbReference>
<dbReference type="PANTHER" id="PTHR30627">
    <property type="entry name" value="PEPTIDOGLYCAN D,D-TRANSPEPTIDASE"/>
    <property type="match status" value="1"/>
</dbReference>
<evidence type="ECO:0000256" key="9">
    <source>
        <dbReference type="RuleBase" id="RU361140"/>
    </source>
</evidence>
<comment type="similarity">
    <text evidence="2">Belongs to the transpeptidase family.</text>
</comment>
<dbReference type="InterPro" id="IPR001460">
    <property type="entry name" value="PCN-bd_Tpept"/>
</dbReference>
<reference evidence="13 14" key="1">
    <citation type="submission" date="2018-11" db="EMBL/GenBank/DDBJ databases">
        <title>Sequencing the genomes of 1000 actinobacteria strains.</title>
        <authorList>
            <person name="Klenk H.-P."/>
        </authorList>
    </citation>
    <scope>NUCLEOTIDE SEQUENCE [LARGE SCALE GENOMIC DNA]</scope>
    <source>
        <strain evidence="13 14">DSM 14418</strain>
    </source>
</reference>
<keyword evidence="13" id="KW-0132">Cell division</keyword>
<keyword evidence="5" id="KW-0732">Signal</keyword>
<evidence type="ECO:0000256" key="3">
    <source>
        <dbReference type="ARBA" id="ARBA00007898"/>
    </source>
</evidence>
<keyword evidence="14" id="KW-1185">Reference proteome</keyword>
<feature type="domain" description="Penicillin-binding protein transpeptidase" evidence="11">
    <location>
        <begin position="383"/>
        <end position="663"/>
    </location>
</feature>
<evidence type="ECO:0000313" key="14">
    <source>
        <dbReference type="Proteomes" id="UP000280726"/>
    </source>
</evidence>
<dbReference type="InterPro" id="IPR050515">
    <property type="entry name" value="Beta-lactam/transpept"/>
</dbReference>
<evidence type="ECO:0000259" key="11">
    <source>
        <dbReference type="Pfam" id="PF00905"/>
    </source>
</evidence>
<dbReference type="Gene3D" id="3.40.710.10">
    <property type="entry name" value="DD-peptidase/beta-lactamase superfamily"/>
    <property type="match status" value="1"/>
</dbReference>
<feature type="compositionally biased region" description="Low complexity" evidence="10">
    <location>
        <begin position="581"/>
        <end position="592"/>
    </location>
</feature>
<dbReference type="GO" id="GO:0051301">
    <property type="term" value="P:cell division"/>
    <property type="evidence" value="ECO:0007669"/>
    <property type="project" value="UniProtKB-KW"/>
</dbReference>
<evidence type="ECO:0000256" key="1">
    <source>
        <dbReference type="ARBA" id="ARBA00004370"/>
    </source>
</evidence>
<dbReference type="PANTHER" id="PTHR30627:SF24">
    <property type="entry name" value="PENICILLIN-BINDING PROTEIN 4B"/>
    <property type="match status" value="1"/>
</dbReference>
<sequence length="681" mass="67671">MGGMVISADGPDRSTSARPVGGTPPPVLRARPPAPGRGAALLAVVLLSAGLAACTSGPPSADGAAEDLAAALQSGDLTAAPLASEGRETAPAEAAEVLGAVGDLPRQVEATVGGVDDSGESPVVPVELVWTVDVDSTPADLTWTTTAELMYDGESWLVPWARTLVHPGGDDGGVLDLSRTPAARGTVLGAGGVEIVTEREVLRIGVDKANTADPAAAALALAEILGFDDPQGYADRVAAAGERAFVEAIVVRRFDHGDLDVEAGLAVPGVLGVEGTLPLAPTAGFARPVLGTVGAATAEIVEESDGAVRAGDVVGLSGLQRRYDDALRGEPGTTVVLRHGDGTTEELFESEPQPGADVTTTLDPELQMVAEGILEPVSSASALVAVRPSTGEVLVAASGPGSAGLSTATLGTYPPGSTFKVATALALLRSGLAPTDALECPATVVADGREFPNYPGFPDDGLGATTLERAIATSCNTALIGVRDRVSAGDLAAAAASLGLGVPVDVGVPVVVGDVPAEQEGTELAAAMIGQGRVTASPLAMATVAASVAASARVSPVLVTDVGGEPPAASEGDRDGGGDDSAGSGEEAAEPAPITEAEAAALRAMMRAVVLEGTGTGLAGVPGEVHAKTGTAEYGETGDTREHAWTIAFRDDLAVAVFVEEGVSGADTAVPLVAQFFASAP</sequence>
<dbReference type="Gene3D" id="3.90.1310.10">
    <property type="entry name" value="Penicillin-binding protein 2a (Domain 2)"/>
    <property type="match status" value="1"/>
</dbReference>
<organism evidence="13 14">
    <name type="scientific">Georgenia muralis</name>
    <dbReference type="NCBI Taxonomy" id="154117"/>
    <lineage>
        <taxon>Bacteria</taxon>
        <taxon>Bacillati</taxon>
        <taxon>Actinomycetota</taxon>
        <taxon>Actinomycetes</taxon>
        <taxon>Micrococcales</taxon>
        <taxon>Bogoriellaceae</taxon>
        <taxon>Georgenia</taxon>
    </lineage>
</organism>
<comment type="subcellular location">
    <subcellularLocation>
        <location evidence="1">Membrane</location>
    </subcellularLocation>
</comment>
<dbReference type="SUPFAM" id="SSF56519">
    <property type="entry name" value="Penicillin binding protein dimerisation domain"/>
    <property type="match status" value="1"/>
</dbReference>
<evidence type="ECO:0000313" key="13">
    <source>
        <dbReference type="EMBL" id="RPF26888.1"/>
    </source>
</evidence>
<evidence type="ECO:0000256" key="4">
    <source>
        <dbReference type="ARBA" id="ARBA00012865"/>
    </source>
</evidence>
<feature type="region of interest" description="Disordered" evidence="10">
    <location>
        <begin position="1"/>
        <end position="33"/>
    </location>
</feature>
<name>A0A3N4ZM79_9MICO</name>
<accession>A0A3N4ZM79</accession>
<dbReference type="Pfam" id="PF00905">
    <property type="entry name" value="Transpeptidase"/>
    <property type="match status" value="1"/>
</dbReference>
<dbReference type="GO" id="GO:0017001">
    <property type="term" value="P:antibiotic catabolic process"/>
    <property type="evidence" value="ECO:0007669"/>
    <property type="project" value="InterPro"/>
</dbReference>
<evidence type="ECO:0000256" key="5">
    <source>
        <dbReference type="ARBA" id="ARBA00022729"/>
    </source>
</evidence>
<dbReference type="InterPro" id="IPR012338">
    <property type="entry name" value="Beta-lactam/transpept-like"/>
</dbReference>
<gene>
    <name evidence="13" type="ORF">EDD32_1347</name>
</gene>
<feature type="compositionally biased region" description="Pro residues" evidence="10">
    <location>
        <begin position="22"/>
        <end position="33"/>
    </location>
</feature>
<dbReference type="EC" id="3.5.2.6" evidence="4 9"/>
<dbReference type="GO" id="GO:0071555">
    <property type="term" value="P:cell wall organization"/>
    <property type="evidence" value="ECO:0007669"/>
    <property type="project" value="TreeGrafter"/>
</dbReference>
<dbReference type="GO" id="GO:0046677">
    <property type="term" value="P:response to antibiotic"/>
    <property type="evidence" value="ECO:0007669"/>
    <property type="project" value="UniProtKB-UniRule"/>
</dbReference>
<keyword evidence="13" id="KW-0131">Cell cycle</keyword>
<dbReference type="InterPro" id="IPR002137">
    <property type="entry name" value="Beta-lactam_class-D_AS"/>
</dbReference>
<evidence type="ECO:0000256" key="6">
    <source>
        <dbReference type="ARBA" id="ARBA00022801"/>
    </source>
</evidence>
<dbReference type="GO" id="GO:0071972">
    <property type="term" value="F:peptidoglycan L,D-transpeptidase activity"/>
    <property type="evidence" value="ECO:0007669"/>
    <property type="project" value="TreeGrafter"/>
</dbReference>
<keyword evidence="6 9" id="KW-0378">Hydrolase</keyword>
<dbReference type="Pfam" id="PF03717">
    <property type="entry name" value="PBP_dimer"/>
    <property type="match status" value="1"/>
</dbReference>
<evidence type="ECO:0000256" key="7">
    <source>
        <dbReference type="ARBA" id="ARBA00023136"/>
    </source>
</evidence>
<feature type="domain" description="Penicillin-binding protein dimerisation" evidence="12">
    <location>
        <begin position="180"/>
        <end position="343"/>
    </location>
</feature>
<dbReference type="Proteomes" id="UP000280726">
    <property type="component" value="Unassembled WGS sequence"/>
</dbReference>
<evidence type="ECO:0000256" key="8">
    <source>
        <dbReference type="ARBA" id="ARBA00023251"/>
    </source>
</evidence>
<feature type="region of interest" description="Disordered" evidence="10">
    <location>
        <begin position="560"/>
        <end position="592"/>
    </location>
</feature>
<dbReference type="SUPFAM" id="SSF56601">
    <property type="entry name" value="beta-lactamase/transpeptidase-like"/>
    <property type="match status" value="1"/>
</dbReference>
<dbReference type="PROSITE" id="PS00337">
    <property type="entry name" value="BETA_LACTAMASE_D"/>
    <property type="match status" value="1"/>
</dbReference>
<evidence type="ECO:0000256" key="2">
    <source>
        <dbReference type="ARBA" id="ARBA00007171"/>
    </source>
</evidence>
<comment type="similarity">
    <text evidence="3 9">Belongs to the class-D beta-lactamase family.</text>
</comment>
<comment type="caution">
    <text evidence="13">The sequence shown here is derived from an EMBL/GenBank/DDBJ whole genome shotgun (WGS) entry which is preliminary data.</text>
</comment>
<keyword evidence="8 9" id="KW-0046">Antibiotic resistance</keyword>
<evidence type="ECO:0000256" key="10">
    <source>
        <dbReference type="SAM" id="MobiDB-lite"/>
    </source>
</evidence>
<dbReference type="InterPro" id="IPR005311">
    <property type="entry name" value="PBP_dimer"/>
</dbReference>
<dbReference type="AlphaFoldDB" id="A0A3N4ZM79"/>
<dbReference type="GO" id="GO:0008800">
    <property type="term" value="F:beta-lactamase activity"/>
    <property type="evidence" value="ECO:0007669"/>
    <property type="project" value="UniProtKB-UniRule"/>
</dbReference>
<comment type="catalytic activity">
    <reaction evidence="9">
        <text>a beta-lactam + H2O = a substituted beta-amino acid</text>
        <dbReference type="Rhea" id="RHEA:20401"/>
        <dbReference type="ChEBI" id="CHEBI:15377"/>
        <dbReference type="ChEBI" id="CHEBI:35627"/>
        <dbReference type="ChEBI" id="CHEBI:140347"/>
        <dbReference type="EC" id="3.5.2.6"/>
    </reaction>
</comment>
<protein>
    <recommendedName>
        <fullName evidence="4 9">Beta-lactamase</fullName>
        <ecNumber evidence="4 9">3.5.2.6</ecNumber>
    </recommendedName>
</protein>
<proteinExistence type="inferred from homology"/>
<dbReference type="EMBL" id="RKRA01000001">
    <property type="protein sequence ID" value="RPF26888.1"/>
    <property type="molecule type" value="Genomic_DNA"/>
</dbReference>